<proteinExistence type="predicted"/>
<evidence type="ECO:0000259" key="3">
    <source>
        <dbReference type="Pfam" id="PF07910"/>
    </source>
</evidence>
<name>M2NCW1_BAUPA</name>
<dbReference type="KEGG" id="bcom:BAUCODRAFT_435816"/>
<gene>
    <name evidence="4" type="ORF">BAUCODRAFT_435816</name>
</gene>
<dbReference type="AlphaFoldDB" id="M2NCW1"/>
<dbReference type="HOGENOM" id="CLU_013053_3_0_1"/>
<feature type="compositionally biased region" description="Polar residues" evidence="2">
    <location>
        <begin position="101"/>
        <end position="112"/>
    </location>
</feature>
<sequence length="462" mass="51858">MAKVSCPFCGVTSPETLVIQAHIEEQHYETPNQSSVYKAREGSRVDSRHALLPNLEHKVPESEPQWTKCTRPGCGEYVLLRDIDEHLDVHAALAASETERSNFSNNARNDNQPPSPRRAKLDQSRRRPSNAVRSPSTQSILSYFAGRSSYASNAVPKPPQAPRPSGRLGKRELGPHAWEKRMPDIVRQRLLTAAVPRQVNKLGRDGRLARETVIDNETMDLVPLIAELCSRDRDTVATYLCHPAVNHVAKIRCDGNFCGYWSIQVLLTHLLLTRKAVFDAPRVPNVLQIQDRIEQAWDAGVCAYGRTETGGIRGTRKWIGTAEAVSFFTQMGVPCQPLAFEDDDDNEPYGELAAIKLLDYVEVYFMQGQEAAQRRGSSFITQLPPLYFQRLGHSMSIVGVERQRDGKRNLLVFDSSFETSAGVTALLAGRSSRAERETLLKAYRRSDRSLARWEEFEVITLS</sequence>
<keyword evidence="1" id="KW-0378">Hydrolase</keyword>
<dbReference type="EMBL" id="KB445554">
    <property type="protein sequence ID" value="EMC97024.1"/>
    <property type="molecule type" value="Genomic_DNA"/>
</dbReference>
<feature type="domain" description="UFSP1/2/DUB catalytic" evidence="3">
    <location>
        <begin position="236"/>
        <end position="456"/>
    </location>
</feature>
<dbReference type="Gene3D" id="3.90.70.130">
    <property type="match status" value="1"/>
</dbReference>
<evidence type="ECO:0000256" key="2">
    <source>
        <dbReference type="SAM" id="MobiDB-lite"/>
    </source>
</evidence>
<dbReference type="STRING" id="717646.M2NCW1"/>
<dbReference type="RefSeq" id="XP_007675606.1">
    <property type="nucleotide sequence ID" value="XM_007677416.1"/>
</dbReference>
<keyword evidence="5" id="KW-1185">Reference proteome</keyword>
<reference evidence="4 5" key="1">
    <citation type="journal article" date="2012" name="PLoS Pathog.">
        <title>Diverse lifestyles and strategies of plant pathogenesis encoded in the genomes of eighteen Dothideomycetes fungi.</title>
        <authorList>
            <person name="Ohm R.A."/>
            <person name="Feau N."/>
            <person name="Henrissat B."/>
            <person name="Schoch C.L."/>
            <person name="Horwitz B.A."/>
            <person name="Barry K.W."/>
            <person name="Condon B.J."/>
            <person name="Copeland A.C."/>
            <person name="Dhillon B."/>
            <person name="Glaser F."/>
            <person name="Hesse C.N."/>
            <person name="Kosti I."/>
            <person name="LaButti K."/>
            <person name="Lindquist E.A."/>
            <person name="Lucas S."/>
            <person name="Salamov A.A."/>
            <person name="Bradshaw R.E."/>
            <person name="Ciuffetti L."/>
            <person name="Hamelin R.C."/>
            <person name="Kema G.H.J."/>
            <person name="Lawrence C."/>
            <person name="Scott J.A."/>
            <person name="Spatafora J.W."/>
            <person name="Turgeon B.G."/>
            <person name="de Wit P.J.G.M."/>
            <person name="Zhong S."/>
            <person name="Goodwin S.B."/>
            <person name="Grigoriev I.V."/>
        </authorList>
    </citation>
    <scope>NUCLEOTIDE SEQUENCE [LARGE SCALE GENOMIC DNA]</scope>
    <source>
        <strain evidence="4 5">UAMH 10762</strain>
    </source>
</reference>
<dbReference type="OMA" id="CAVCEYF"/>
<dbReference type="Pfam" id="PF07910">
    <property type="entry name" value="Peptidase_C78"/>
    <property type="match status" value="1"/>
</dbReference>
<dbReference type="GeneID" id="19114306"/>
<dbReference type="InterPro" id="IPR012462">
    <property type="entry name" value="UFSP1/2_DUB_cat"/>
</dbReference>
<accession>M2NCW1</accession>
<evidence type="ECO:0000313" key="5">
    <source>
        <dbReference type="Proteomes" id="UP000011761"/>
    </source>
</evidence>
<evidence type="ECO:0000313" key="4">
    <source>
        <dbReference type="EMBL" id="EMC97024.1"/>
    </source>
</evidence>
<protein>
    <recommendedName>
        <fullName evidence="3">UFSP1/2/DUB catalytic domain-containing protein</fullName>
    </recommendedName>
</protein>
<organism evidence="4 5">
    <name type="scientific">Baudoinia panamericana (strain UAMH 10762)</name>
    <name type="common">Angels' share fungus</name>
    <name type="synonym">Baudoinia compniacensis (strain UAMH 10762)</name>
    <dbReference type="NCBI Taxonomy" id="717646"/>
    <lineage>
        <taxon>Eukaryota</taxon>
        <taxon>Fungi</taxon>
        <taxon>Dikarya</taxon>
        <taxon>Ascomycota</taxon>
        <taxon>Pezizomycotina</taxon>
        <taxon>Dothideomycetes</taxon>
        <taxon>Dothideomycetidae</taxon>
        <taxon>Mycosphaerellales</taxon>
        <taxon>Teratosphaeriaceae</taxon>
        <taxon>Baudoinia</taxon>
    </lineage>
</organism>
<feature type="region of interest" description="Disordered" evidence="2">
    <location>
        <begin position="151"/>
        <end position="174"/>
    </location>
</feature>
<dbReference type="Proteomes" id="UP000011761">
    <property type="component" value="Unassembled WGS sequence"/>
</dbReference>
<dbReference type="GO" id="GO:0016787">
    <property type="term" value="F:hydrolase activity"/>
    <property type="evidence" value="ECO:0007669"/>
    <property type="project" value="UniProtKB-KW"/>
</dbReference>
<dbReference type="OrthoDB" id="288987at2759"/>
<dbReference type="eggNOG" id="KOG4696">
    <property type="taxonomic scope" value="Eukaryota"/>
</dbReference>
<feature type="region of interest" description="Disordered" evidence="2">
    <location>
        <begin position="96"/>
        <end position="138"/>
    </location>
</feature>
<evidence type="ECO:0000256" key="1">
    <source>
        <dbReference type="ARBA" id="ARBA00022801"/>
    </source>
</evidence>